<gene>
    <name evidence="2" type="ORF">BJY01DRAFT_141629</name>
</gene>
<evidence type="ECO:0000313" key="3">
    <source>
        <dbReference type="Proteomes" id="UP001610446"/>
    </source>
</evidence>
<keyword evidence="1" id="KW-1133">Transmembrane helix</keyword>
<evidence type="ECO:0000256" key="1">
    <source>
        <dbReference type="SAM" id="Phobius"/>
    </source>
</evidence>
<sequence>MPCTVCTIRHDEHALSLLLCHEAGPLGGFLFVHFLFFSSYYNSTSQDCSQRWQVSEYQVPDVRINAV</sequence>
<dbReference type="EMBL" id="JBFXLU010000042">
    <property type="protein sequence ID" value="KAL2849528.1"/>
    <property type="molecule type" value="Genomic_DNA"/>
</dbReference>
<dbReference type="Proteomes" id="UP001610446">
    <property type="component" value="Unassembled WGS sequence"/>
</dbReference>
<proteinExistence type="predicted"/>
<organism evidence="2 3">
    <name type="scientific">Aspergillus pseudoustus</name>
    <dbReference type="NCBI Taxonomy" id="1810923"/>
    <lineage>
        <taxon>Eukaryota</taxon>
        <taxon>Fungi</taxon>
        <taxon>Dikarya</taxon>
        <taxon>Ascomycota</taxon>
        <taxon>Pezizomycotina</taxon>
        <taxon>Eurotiomycetes</taxon>
        <taxon>Eurotiomycetidae</taxon>
        <taxon>Eurotiales</taxon>
        <taxon>Aspergillaceae</taxon>
        <taxon>Aspergillus</taxon>
        <taxon>Aspergillus subgen. Nidulantes</taxon>
    </lineage>
</organism>
<reference evidence="2 3" key="1">
    <citation type="submission" date="2024-07" db="EMBL/GenBank/DDBJ databases">
        <title>Section-level genome sequencing and comparative genomics of Aspergillus sections Usti and Cavernicolus.</title>
        <authorList>
            <consortium name="Lawrence Berkeley National Laboratory"/>
            <person name="Nybo J.L."/>
            <person name="Vesth T.C."/>
            <person name="Theobald S."/>
            <person name="Frisvad J.C."/>
            <person name="Larsen T.O."/>
            <person name="Kjaerboelling I."/>
            <person name="Rothschild-Mancinelli K."/>
            <person name="Lyhne E.K."/>
            <person name="Kogle M.E."/>
            <person name="Barry K."/>
            <person name="Clum A."/>
            <person name="Na H."/>
            <person name="Ledsgaard L."/>
            <person name="Lin J."/>
            <person name="Lipzen A."/>
            <person name="Kuo A."/>
            <person name="Riley R."/>
            <person name="Mondo S."/>
            <person name="Labutti K."/>
            <person name="Haridas S."/>
            <person name="Pangalinan J."/>
            <person name="Salamov A.A."/>
            <person name="Simmons B.A."/>
            <person name="Magnuson J.K."/>
            <person name="Chen J."/>
            <person name="Drula E."/>
            <person name="Henrissat B."/>
            <person name="Wiebenga A."/>
            <person name="Lubbers R.J."/>
            <person name="Gomes A.C."/>
            <person name="Makela M.R."/>
            <person name="Stajich J."/>
            <person name="Grigoriev I.V."/>
            <person name="Mortensen U.H."/>
            <person name="De Vries R.P."/>
            <person name="Baker S.E."/>
            <person name="Andersen M.R."/>
        </authorList>
    </citation>
    <scope>NUCLEOTIDE SEQUENCE [LARGE SCALE GENOMIC DNA]</scope>
    <source>
        <strain evidence="2 3">CBS 123904</strain>
    </source>
</reference>
<keyword evidence="3" id="KW-1185">Reference proteome</keyword>
<name>A0ABR4KB67_9EURO</name>
<keyword evidence="1" id="KW-0472">Membrane</keyword>
<keyword evidence="1" id="KW-0812">Transmembrane</keyword>
<comment type="caution">
    <text evidence="2">The sequence shown here is derived from an EMBL/GenBank/DDBJ whole genome shotgun (WGS) entry which is preliminary data.</text>
</comment>
<protein>
    <submittedName>
        <fullName evidence="2">Uncharacterized protein</fullName>
    </submittedName>
</protein>
<evidence type="ECO:0000313" key="2">
    <source>
        <dbReference type="EMBL" id="KAL2849528.1"/>
    </source>
</evidence>
<accession>A0ABR4KB67</accession>
<feature type="transmembrane region" description="Helical" evidence="1">
    <location>
        <begin position="23"/>
        <end position="41"/>
    </location>
</feature>